<dbReference type="RefSeq" id="WP_406766615.1">
    <property type="nucleotide sequence ID" value="NZ_JBJHZY010000005.1"/>
</dbReference>
<reference evidence="6 7" key="1">
    <citation type="submission" date="2024-11" db="EMBL/GenBank/DDBJ databases">
        <authorList>
            <person name="Heng Y.C."/>
            <person name="Lim A.C.H."/>
            <person name="Lee J.K.Y."/>
            <person name="Kittelmann S."/>
        </authorList>
    </citation>
    <scope>NUCLEOTIDE SEQUENCE [LARGE SCALE GENOMIC DNA]</scope>
    <source>
        <strain evidence="6 7">WILCCON 0202</strain>
    </source>
</reference>
<dbReference type="InterPro" id="IPR017871">
    <property type="entry name" value="ABC_transporter-like_CS"/>
</dbReference>
<accession>A0ABW8TXF3</accession>
<comment type="caution">
    <text evidence="6">The sequence shown here is derived from an EMBL/GenBank/DDBJ whole genome shotgun (WGS) entry which is preliminary data.</text>
</comment>
<dbReference type="CDD" id="cd03216">
    <property type="entry name" value="ABC_Carb_Monos_I"/>
    <property type="match status" value="1"/>
</dbReference>
<feature type="domain" description="ABC transporter" evidence="5">
    <location>
        <begin position="251"/>
        <end position="493"/>
    </location>
</feature>
<feature type="domain" description="ABC transporter" evidence="5">
    <location>
        <begin position="4"/>
        <end position="240"/>
    </location>
</feature>
<keyword evidence="4 6" id="KW-0067">ATP-binding</keyword>
<keyword evidence="7" id="KW-1185">Reference proteome</keyword>
<keyword evidence="3" id="KW-0547">Nucleotide-binding</keyword>
<evidence type="ECO:0000259" key="5">
    <source>
        <dbReference type="PROSITE" id="PS50893"/>
    </source>
</evidence>
<dbReference type="InterPro" id="IPR027417">
    <property type="entry name" value="P-loop_NTPase"/>
</dbReference>
<dbReference type="Proteomes" id="UP001623661">
    <property type="component" value="Unassembled WGS sequence"/>
</dbReference>
<keyword evidence="2" id="KW-0677">Repeat</keyword>
<dbReference type="Pfam" id="PF00005">
    <property type="entry name" value="ABC_tran"/>
    <property type="match status" value="2"/>
</dbReference>
<dbReference type="PANTHER" id="PTHR43790">
    <property type="entry name" value="CARBOHYDRATE TRANSPORT ATP-BINDING PROTEIN MG119-RELATED"/>
    <property type="match status" value="1"/>
</dbReference>
<dbReference type="InterPro" id="IPR003439">
    <property type="entry name" value="ABC_transporter-like_ATP-bd"/>
</dbReference>
<dbReference type="EMBL" id="JBJHZY010000005">
    <property type="protein sequence ID" value="MFL0269989.1"/>
    <property type="molecule type" value="Genomic_DNA"/>
</dbReference>
<dbReference type="InterPro" id="IPR003593">
    <property type="entry name" value="AAA+_ATPase"/>
</dbReference>
<dbReference type="SUPFAM" id="SSF52540">
    <property type="entry name" value="P-loop containing nucleoside triphosphate hydrolases"/>
    <property type="match status" value="2"/>
</dbReference>
<dbReference type="PROSITE" id="PS50893">
    <property type="entry name" value="ABC_TRANSPORTER_2"/>
    <property type="match status" value="2"/>
</dbReference>
<dbReference type="CDD" id="cd03215">
    <property type="entry name" value="ABC_Carb_Monos_II"/>
    <property type="match status" value="1"/>
</dbReference>
<dbReference type="GO" id="GO:0005524">
    <property type="term" value="F:ATP binding"/>
    <property type="evidence" value="ECO:0007669"/>
    <property type="project" value="UniProtKB-KW"/>
</dbReference>
<dbReference type="Gene3D" id="3.40.50.300">
    <property type="entry name" value="P-loop containing nucleotide triphosphate hydrolases"/>
    <property type="match status" value="2"/>
</dbReference>
<proteinExistence type="predicted"/>
<dbReference type="PANTHER" id="PTHR43790:SF9">
    <property type="entry name" value="GALACTOFURANOSE TRANSPORTER ATP-BINDING PROTEIN YTFR"/>
    <property type="match status" value="1"/>
</dbReference>
<dbReference type="SMART" id="SM00382">
    <property type="entry name" value="AAA"/>
    <property type="match status" value="2"/>
</dbReference>
<keyword evidence="1" id="KW-0813">Transport</keyword>
<protein>
    <submittedName>
        <fullName evidence="6">Sugar ABC transporter ATP-binding protein</fullName>
    </submittedName>
</protein>
<evidence type="ECO:0000256" key="2">
    <source>
        <dbReference type="ARBA" id="ARBA00022737"/>
    </source>
</evidence>
<name>A0ABW8TXF3_9CLOT</name>
<dbReference type="InterPro" id="IPR050107">
    <property type="entry name" value="ABC_carbohydrate_import_ATPase"/>
</dbReference>
<dbReference type="PROSITE" id="PS00211">
    <property type="entry name" value="ABC_TRANSPORTER_1"/>
    <property type="match status" value="1"/>
</dbReference>
<evidence type="ECO:0000256" key="1">
    <source>
        <dbReference type="ARBA" id="ARBA00022448"/>
    </source>
</evidence>
<evidence type="ECO:0000313" key="6">
    <source>
        <dbReference type="EMBL" id="MFL0269989.1"/>
    </source>
</evidence>
<evidence type="ECO:0000256" key="3">
    <source>
        <dbReference type="ARBA" id="ARBA00022741"/>
    </source>
</evidence>
<evidence type="ECO:0000256" key="4">
    <source>
        <dbReference type="ARBA" id="ARBA00022840"/>
    </source>
</evidence>
<gene>
    <name evidence="6" type="ORF">ACJDUH_18080</name>
</gene>
<evidence type="ECO:0000313" key="7">
    <source>
        <dbReference type="Proteomes" id="UP001623661"/>
    </source>
</evidence>
<organism evidence="6 7">
    <name type="scientific">Candidatus Clostridium radicumherbarum</name>
    <dbReference type="NCBI Taxonomy" id="3381662"/>
    <lineage>
        <taxon>Bacteria</taxon>
        <taxon>Bacillati</taxon>
        <taxon>Bacillota</taxon>
        <taxon>Clostridia</taxon>
        <taxon>Eubacteriales</taxon>
        <taxon>Clostridiaceae</taxon>
        <taxon>Clostridium</taxon>
    </lineage>
</organism>
<sequence length="498" mass="55835">MELLRMTDMSKSFYGVMVLEGVSFDVEFGEVHALLGENGAGKSTLMNLLAGVYEKDSGVINFNGNKLNNASIKDVEDAGIAFVHQELNIINDLKVFENLFLGKELTTIYGKLKKKEMIKETRKLMQNLGVDINPTVLAGDLDTSKKQLLEIAKALYTDAKLIILDEPTTALNTEEIATLFKIIMRLKDKGKSFVFISHKMPEIFQIADRYTILRNGLLIKSGNIKDTTPEKVTKLMVGESYNAGEMYEERKIGDNVLEIKNLTGIGFSNISFSIKKGEIVGFTGLQGAGCSEVLQTIFGVLKAEYGHIFINGKELRYNKIRNAMLNHMAMVPANRKENSIIPDMTLLENIFISEQSIHFKQQHIFKNQLIKKYHEFKKLLNIKAQNPNVYITSLSGGNMQKAVLARWLNTESDIILFDNPTQGIDVGAKSEIYKLILDLSKAGKSIIVNTLEVPEIHKIADRCIVFYHGKIAVELKHSEINEETVMLYATNAINKSNN</sequence>